<organism evidence="1 2">
    <name type="scientific">Dioscorea alata</name>
    <name type="common">Purple yam</name>
    <dbReference type="NCBI Taxonomy" id="55571"/>
    <lineage>
        <taxon>Eukaryota</taxon>
        <taxon>Viridiplantae</taxon>
        <taxon>Streptophyta</taxon>
        <taxon>Embryophyta</taxon>
        <taxon>Tracheophyta</taxon>
        <taxon>Spermatophyta</taxon>
        <taxon>Magnoliopsida</taxon>
        <taxon>Liliopsida</taxon>
        <taxon>Dioscoreales</taxon>
        <taxon>Dioscoreaceae</taxon>
        <taxon>Dioscorea</taxon>
    </lineage>
</organism>
<keyword evidence="2" id="KW-1185">Reference proteome</keyword>
<sequence length="255" mass="28520">MASSESPPPPAVLYACVAHGSTILAELLFDHDADLTLDLDDPDLLSTAHRCLAAAPRYHRFYTHTARGRIHAFLIPDPDPFLLFFIIAHESFPRPEALLLLHRLRQAFLSSNVLLDSPSPHCLQNQLLPVFKSLLSPSDPPEETPSPPRSPSAEDALVADPAVDERIDDESKELKEKPMLKKKRSSLPGENRTTILVSDDDIGEQIGCLSFRQVKQARRVWERLVRVALIVDLVICSFLFLIWIMVCRGFKCLAA</sequence>
<comment type="caution">
    <text evidence="1">The sequence shown here is derived from an EMBL/GenBank/DDBJ whole genome shotgun (WGS) entry which is preliminary data.</text>
</comment>
<dbReference type="Proteomes" id="UP000827976">
    <property type="component" value="Chromosome 17"/>
</dbReference>
<dbReference type="EMBL" id="CM037027">
    <property type="protein sequence ID" value="KAH7658052.1"/>
    <property type="molecule type" value="Genomic_DNA"/>
</dbReference>
<gene>
    <name evidence="1" type="ORF">IHE45_17G061200</name>
</gene>
<proteinExistence type="predicted"/>
<reference evidence="2" key="1">
    <citation type="journal article" date="2022" name="Nat. Commun.">
        <title>Chromosome evolution and the genetic basis of agronomically important traits in greater yam.</title>
        <authorList>
            <person name="Bredeson J.V."/>
            <person name="Lyons J.B."/>
            <person name="Oniyinde I.O."/>
            <person name="Okereke N.R."/>
            <person name="Kolade O."/>
            <person name="Nnabue I."/>
            <person name="Nwadili C.O."/>
            <person name="Hribova E."/>
            <person name="Parker M."/>
            <person name="Nwogha J."/>
            <person name="Shu S."/>
            <person name="Carlson J."/>
            <person name="Kariba R."/>
            <person name="Muthemba S."/>
            <person name="Knop K."/>
            <person name="Barton G.J."/>
            <person name="Sherwood A.V."/>
            <person name="Lopez-Montes A."/>
            <person name="Asiedu R."/>
            <person name="Jamnadass R."/>
            <person name="Muchugi A."/>
            <person name="Goodstein D."/>
            <person name="Egesi C.N."/>
            <person name="Featherston J."/>
            <person name="Asfaw A."/>
            <person name="Simpson G.G."/>
            <person name="Dolezel J."/>
            <person name="Hendre P.S."/>
            <person name="Van Deynze A."/>
            <person name="Kumar P.L."/>
            <person name="Obidiegwu J.E."/>
            <person name="Bhattacharjee R."/>
            <person name="Rokhsar D.S."/>
        </authorList>
    </citation>
    <scope>NUCLEOTIDE SEQUENCE [LARGE SCALE GENOMIC DNA]</scope>
    <source>
        <strain evidence="2">cv. TDa95/00328</strain>
    </source>
</reference>
<name>A0ACB7UCM2_DIOAL</name>
<evidence type="ECO:0000313" key="1">
    <source>
        <dbReference type="EMBL" id="KAH7658052.1"/>
    </source>
</evidence>
<accession>A0ACB7UCM2</accession>
<protein>
    <submittedName>
        <fullName evidence="1">Synaptobrevin/VAMP-like protein</fullName>
    </submittedName>
</protein>
<evidence type="ECO:0000313" key="2">
    <source>
        <dbReference type="Proteomes" id="UP000827976"/>
    </source>
</evidence>